<evidence type="ECO:0000256" key="2">
    <source>
        <dbReference type="ARBA" id="ARBA00010472"/>
    </source>
</evidence>
<comment type="similarity">
    <text evidence="2">Belongs to the protease inhibitor I16 (SSI) family.</text>
</comment>
<keyword evidence="4 9" id="KW-0646">Protease inhibitor</keyword>
<evidence type="ECO:0000256" key="4">
    <source>
        <dbReference type="ARBA" id="ARBA00022690"/>
    </source>
</evidence>
<evidence type="ECO:0000259" key="8">
    <source>
        <dbReference type="Pfam" id="PF00720"/>
    </source>
</evidence>
<dbReference type="RefSeq" id="WP_220169043.1">
    <property type="nucleotide sequence ID" value="NZ_JAIBOA010000018.1"/>
</dbReference>
<proteinExistence type="inferred from homology"/>
<keyword evidence="6" id="KW-1015">Disulfide bond</keyword>
<gene>
    <name evidence="9" type="ORF">K1Y72_25775</name>
</gene>
<dbReference type="Pfam" id="PF00720">
    <property type="entry name" value="SSI"/>
    <property type="match status" value="1"/>
</dbReference>
<dbReference type="Gene3D" id="3.30.350.10">
    <property type="entry name" value="Subtilisin inhibitor-like"/>
    <property type="match status" value="1"/>
</dbReference>
<evidence type="ECO:0000256" key="7">
    <source>
        <dbReference type="SAM" id="SignalP"/>
    </source>
</evidence>
<feature type="signal peptide" evidence="7">
    <location>
        <begin position="1"/>
        <end position="25"/>
    </location>
</feature>
<sequence length="127" mass="13572">MSVPHLVASVLASAALAFLPTPPPAAPRTEVRLALTRPGDHISAARSVVLRCDPPAGEHPRKEDACRELEQRRGRAEAPAKDVVCTREYAPVVADASGMWRGSPVAFHARYANSCELSARTGALFAF</sequence>
<dbReference type="InterPro" id="IPR023549">
    <property type="entry name" value="Subtilisin_inhibitor"/>
</dbReference>
<dbReference type="EMBL" id="JAIBOA010000018">
    <property type="protein sequence ID" value="MBW8485814.1"/>
    <property type="molecule type" value="Genomic_DNA"/>
</dbReference>
<organism evidence="9 10">
    <name type="scientific">Actinomadura parmotrematis</name>
    <dbReference type="NCBI Taxonomy" id="2864039"/>
    <lineage>
        <taxon>Bacteria</taxon>
        <taxon>Bacillati</taxon>
        <taxon>Actinomycetota</taxon>
        <taxon>Actinomycetes</taxon>
        <taxon>Streptosporangiales</taxon>
        <taxon>Thermomonosporaceae</taxon>
        <taxon>Actinomadura</taxon>
    </lineage>
</organism>
<comment type="caution">
    <text evidence="9">The sequence shown here is derived from an EMBL/GenBank/DDBJ whole genome shotgun (WGS) entry which is preliminary data.</text>
</comment>
<dbReference type="GO" id="GO:0030414">
    <property type="term" value="F:peptidase inhibitor activity"/>
    <property type="evidence" value="ECO:0007669"/>
    <property type="project" value="UniProtKB-KW"/>
</dbReference>
<dbReference type="SUPFAM" id="SSF55399">
    <property type="entry name" value="Subtilisin inhibitor"/>
    <property type="match status" value="1"/>
</dbReference>
<keyword evidence="5" id="KW-0722">Serine protease inhibitor</keyword>
<reference evidence="9 10" key="1">
    <citation type="submission" date="2021-07" db="EMBL/GenBank/DDBJ databases">
        <title>Actinomadura sp. PM05-2 isolated from lichen.</title>
        <authorList>
            <person name="Somphong A."/>
            <person name="Phongsopitanun W."/>
            <person name="Tanasupawat S."/>
            <person name="Peongsungnone V."/>
        </authorList>
    </citation>
    <scope>NUCLEOTIDE SEQUENCE [LARGE SCALE GENOMIC DNA]</scope>
    <source>
        <strain evidence="9 10">PM05-2</strain>
    </source>
</reference>
<evidence type="ECO:0000256" key="3">
    <source>
        <dbReference type="ARBA" id="ARBA00022525"/>
    </source>
</evidence>
<protein>
    <submittedName>
        <fullName evidence="9">Subtilase-type protease inhibitor</fullName>
    </submittedName>
</protein>
<accession>A0ABS7G1Q6</accession>
<evidence type="ECO:0000313" key="9">
    <source>
        <dbReference type="EMBL" id="MBW8485814.1"/>
    </source>
</evidence>
<keyword evidence="10" id="KW-1185">Reference proteome</keyword>
<evidence type="ECO:0000256" key="6">
    <source>
        <dbReference type="ARBA" id="ARBA00023157"/>
    </source>
</evidence>
<name>A0ABS7G1Q6_9ACTN</name>
<feature type="chain" id="PRO_5045684910" evidence="7">
    <location>
        <begin position="26"/>
        <end position="127"/>
    </location>
</feature>
<evidence type="ECO:0000313" key="10">
    <source>
        <dbReference type="Proteomes" id="UP000774570"/>
    </source>
</evidence>
<keyword evidence="7" id="KW-0732">Signal</keyword>
<comment type="subcellular location">
    <subcellularLocation>
        <location evidence="1">Secreted</location>
    </subcellularLocation>
</comment>
<evidence type="ECO:0000256" key="1">
    <source>
        <dbReference type="ARBA" id="ARBA00004613"/>
    </source>
</evidence>
<dbReference type="InterPro" id="IPR036819">
    <property type="entry name" value="Subtilisin_inhibitor-like_sf"/>
</dbReference>
<keyword evidence="3" id="KW-0964">Secreted</keyword>
<dbReference type="Proteomes" id="UP000774570">
    <property type="component" value="Unassembled WGS sequence"/>
</dbReference>
<evidence type="ECO:0000256" key="5">
    <source>
        <dbReference type="ARBA" id="ARBA00022900"/>
    </source>
</evidence>
<feature type="domain" description="Subtilisin inhibitor" evidence="8">
    <location>
        <begin position="30"/>
        <end position="113"/>
    </location>
</feature>